<evidence type="ECO:0000313" key="2">
    <source>
        <dbReference type="Proteomes" id="UP001583186"/>
    </source>
</evidence>
<accession>A0ABR3ZIM1</accession>
<keyword evidence="2" id="KW-1185">Reference proteome</keyword>
<evidence type="ECO:0000313" key="1">
    <source>
        <dbReference type="EMBL" id="KAL1900548.1"/>
    </source>
</evidence>
<organism evidence="1 2">
    <name type="scientific">Sporothrix stenoceras</name>
    <dbReference type="NCBI Taxonomy" id="5173"/>
    <lineage>
        <taxon>Eukaryota</taxon>
        <taxon>Fungi</taxon>
        <taxon>Dikarya</taxon>
        <taxon>Ascomycota</taxon>
        <taxon>Pezizomycotina</taxon>
        <taxon>Sordariomycetes</taxon>
        <taxon>Sordariomycetidae</taxon>
        <taxon>Ophiostomatales</taxon>
        <taxon>Ophiostomataceae</taxon>
        <taxon>Sporothrix</taxon>
    </lineage>
</organism>
<name>A0ABR3ZIM1_9PEZI</name>
<protein>
    <submittedName>
        <fullName evidence="1">Uncharacterized protein</fullName>
    </submittedName>
</protein>
<comment type="caution">
    <text evidence="1">The sequence shown here is derived from an EMBL/GenBank/DDBJ whole genome shotgun (WGS) entry which is preliminary data.</text>
</comment>
<reference evidence="1 2" key="1">
    <citation type="journal article" date="2024" name="IMA Fungus">
        <title>IMA Genome - F19 : A genome assembly and annotation guide to empower mycologists, including annotated draft genome sequences of Ceratocystis pirilliformis, Diaporthe australafricana, Fusarium ophioides, Paecilomyces lecythidis, and Sporothrix stenoceras.</title>
        <authorList>
            <person name="Aylward J."/>
            <person name="Wilson A.M."/>
            <person name="Visagie C.M."/>
            <person name="Spraker J."/>
            <person name="Barnes I."/>
            <person name="Buitendag C."/>
            <person name="Ceriani C."/>
            <person name="Del Mar Angel L."/>
            <person name="du Plessis D."/>
            <person name="Fuchs T."/>
            <person name="Gasser K."/>
            <person name="Kramer D."/>
            <person name="Li W."/>
            <person name="Munsamy K."/>
            <person name="Piso A."/>
            <person name="Price J.L."/>
            <person name="Sonnekus B."/>
            <person name="Thomas C."/>
            <person name="van der Nest A."/>
            <person name="van Dijk A."/>
            <person name="van Heerden A."/>
            <person name="van Vuuren N."/>
            <person name="Yilmaz N."/>
            <person name="Duong T.A."/>
            <person name="van der Merwe N.A."/>
            <person name="Wingfield M.J."/>
            <person name="Wingfield B.D."/>
        </authorList>
    </citation>
    <scope>NUCLEOTIDE SEQUENCE [LARGE SCALE GENOMIC DNA]</scope>
    <source>
        <strain evidence="1 2">CMW 5346</strain>
    </source>
</reference>
<proteinExistence type="predicted"/>
<gene>
    <name evidence="1" type="ORF">Sste5346_002271</name>
</gene>
<dbReference type="EMBL" id="JAWCUI010000009">
    <property type="protein sequence ID" value="KAL1900548.1"/>
    <property type="molecule type" value="Genomic_DNA"/>
</dbReference>
<dbReference type="Proteomes" id="UP001583186">
    <property type="component" value="Unassembled WGS sequence"/>
</dbReference>
<sequence>MGYYGAMGSMFVEERHRNRLVHETHVYRELSELQGRLITVHLGLIKLDMEYPMDVETVQTEEELEVAGLVDKDENLNMMWCVDTQRVMRINCDHAYVTKHE</sequence>